<dbReference type="InterPro" id="IPR027417">
    <property type="entry name" value="P-loop_NTPase"/>
</dbReference>
<dbReference type="SUPFAM" id="SSF52540">
    <property type="entry name" value="P-loop containing nucleoside triphosphate hydrolases"/>
    <property type="match status" value="1"/>
</dbReference>
<organism evidence="8 9">
    <name type="scientific">Capsaspora owczarzaki (strain ATCC 30864)</name>
    <dbReference type="NCBI Taxonomy" id="595528"/>
    <lineage>
        <taxon>Eukaryota</taxon>
        <taxon>Filasterea</taxon>
        <taxon>Capsaspora</taxon>
    </lineage>
</organism>
<dbReference type="InterPro" id="IPR006073">
    <property type="entry name" value="GTP-bd"/>
</dbReference>
<feature type="region of interest" description="Disordered" evidence="6">
    <location>
        <begin position="573"/>
        <end position="684"/>
    </location>
</feature>
<keyword evidence="9" id="KW-1185">Reference proteome</keyword>
<dbReference type="OrthoDB" id="444945at2759"/>
<feature type="compositionally biased region" description="Low complexity" evidence="6">
    <location>
        <begin position="656"/>
        <end position="667"/>
    </location>
</feature>
<evidence type="ECO:0000256" key="5">
    <source>
        <dbReference type="RuleBase" id="RU364023"/>
    </source>
</evidence>
<dbReference type="PANTHER" id="PTHR11089">
    <property type="entry name" value="GTP-BINDING PROTEIN-RELATED"/>
    <property type="match status" value="1"/>
</dbReference>
<evidence type="ECO:0000259" key="7">
    <source>
        <dbReference type="PROSITE" id="PS51721"/>
    </source>
</evidence>
<dbReference type="RefSeq" id="XP_004347615.2">
    <property type="nucleotide sequence ID" value="XM_004347565.2"/>
</dbReference>
<feature type="region of interest" description="Disordered" evidence="6">
    <location>
        <begin position="1"/>
        <end position="32"/>
    </location>
</feature>
<dbReference type="PANTHER" id="PTHR11089:SF9">
    <property type="entry name" value="NUCLEOLAR GTP-BINDING PROTEIN 2"/>
    <property type="match status" value="1"/>
</dbReference>
<feature type="region of interest" description="Disordered" evidence="6">
    <location>
        <begin position="522"/>
        <end position="554"/>
    </location>
</feature>
<dbReference type="CDD" id="cd00882">
    <property type="entry name" value="Ras_like_GTPase"/>
    <property type="match status" value="1"/>
</dbReference>
<dbReference type="GO" id="GO:0005525">
    <property type="term" value="F:GTP binding"/>
    <property type="evidence" value="ECO:0007669"/>
    <property type="project" value="UniProtKB-KW"/>
</dbReference>
<dbReference type="PRINTS" id="PR00326">
    <property type="entry name" value="GTP1OBG"/>
</dbReference>
<feature type="domain" description="CP-type G" evidence="7">
    <location>
        <begin position="203"/>
        <end position="364"/>
    </location>
</feature>
<dbReference type="InParanoid" id="A0A0D2WS44"/>
<evidence type="ECO:0000256" key="4">
    <source>
        <dbReference type="ARBA" id="ARBA00023242"/>
    </source>
</evidence>
<comment type="function">
    <text evidence="5">GTPase that associates with pre-60S ribosomal subunits in the nucleolus and is required for their nuclear export and maturation.</text>
</comment>
<feature type="compositionally biased region" description="Acidic residues" evidence="6">
    <location>
        <begin position="542"/>
        <end position="554"/>
    </location>
</feature>
<reference evidence="9" key="1">
    <citation type="submission" date="2011-02" db="EMBL/GenBank/DDBJ databases">
        <title>The Genome Sequence of Capsaspora owczarzaki ATCC 30864.</title>
        <authorList>
            <person name="Russ C."/>
            <person name="Cuomo C."/>
            <person name="Burger G."/>
            <person name="Gray M.W."/>
            <person name="Holland P.W.H."/>
            <person name="King N."/>
            <person name="Lang F.B.F."/>
            <person name="Roger A.J."/>
            <person name="Ruiz-Trillo I."/>
            <person name="Young S.K."/>
            <person name="Zeng Q."/>
            <person name="Gargeya S."/>
            <person name="Alvarado L."/>
            <person name="Berlin A."/>
            <person name="Chapman S.B."/>
            <person name="Chen Z."/>
            <person name="Freedman E."/>
            <person name="Gellesch M."/>
            <person name="Goldberg J."/>
            <person name="Griggs A."/>
            <person name="Gujja S."/>
            <person name="Heilman E."/>
            <person name="Heiman D."/>
            <person name="Howarth C."/>
            <person name="Mehta T."/>
            <person name="Neiman D."/>
            <person name="Pearson M."/>
            <person name="Roberts A."/>
            <person name="Saif S."/>
            <person name="Shea T."/>
            <person name="Shenoy N."/>
            <person name="Sisk P."/>
            <person name="Stolte C."/>
            <person name="Sykes S."/>
            <person name="White J."/>
            <person name="Yandava C."/>
            <person name="Haas B."/>
            <person name="Nusbaum C."/>
            <person name="Birren B."/>
        </authorList>
    </citation>
    <scope>NUCLEOTIDE SEQUENCE</scope>
    <source>
        <strain evidence="9">ATCC 30864</strain>
    </source>
</reference>
<dbReference type="AlphaFoldDB" id="A0A0D2WS44"/>
<feature type="compositionally biased region" description="Basic residues" evidence="6">
    <location>
        <begin position="851"/>
        <end position="860"/>
    </location>
</feature>
<gene>
    <name evidence="8" type="ORF">CAOG_004864</name>
</gene>
<sequence length="877" mass="95098">MARPAMSKSTSSTNADRTSTTKDANQRTKATIDRLNLYRTGGKSKRDASGKIVKAAPYQGWVASGTVARIQADRRWFGNTRVIGQDQLQQFREAVVENKKNPFAMIMRENKLPMSLLQDTPAAGANTRVHVLDTEPFANVFGPTAQRKKPSVGADLSDYLNRVSSAGGAYKEEKDLNIIDEGDGFKNAVMDRIFSKGQSRRIWNELYKVIDSSDVVVQVLDARDPLGTRSSYIEEYMRKEKPHKQLILLLNKCDLVPTWVTARWVKHLSRQVPTLAFHASIANPFGKGAFISLLRQFGKLHADKKQISVGFIGYPNVGKSSVINTLKAKKVCKVAPIPGETKVWQYITLMRRIFLVDCPGVVYHSTDTESDIVLKGVVRIENLKDAADHIPEMLSRIKREYVCRTYMIDDWGDHLDFLEQLAQKYGKLLKGGEPDIETVAKMVLNDWLRGKLPFFVPPPSKADMAAGKTNSASAAAATTAAAGAITATAAAGATDGAASFGSADVNSRIEALIAQSRFKPVTRPVVGQDDDEVQPTPANAPLDEDDHTAEDAEGADEKALLRVALSAIGVDASAADEEVSDDDGEDAEDFDPSVRAVDSDPTMLIDEDDDEEEPEDQDDQFEDVDEDSDVEEEEGASSLRERQRSRKIKAKQAKLPRAAPATTSAAVRARKEKVAAKSASASKARVDAAAADAESGDLFDQLVQTVSGGKTAAANDRFAGRKHARAADDDDEDNAAVPVAQELRKKMRTEQGFIVTEEAPAKKSAAAKSFTASPAAAAKKAIVAASPKAAAVFKAASPKAGLVKPVPVKKAAAVRVEEDDDEDVKVAKEPRMTTNKARAGVHYYENANVKNKNKNRKIPKQPHGPSSGRKPAGAPRK</sequence>
<dbReference type="FunCoup" id="A0A0D2WS44">
    <property type="interactions" value="378"/>
</dbReference>
<comment type="subcellular location">
    <subcellularLocation>
        <location evidence="1 5">Nucleus</location>
        <location evidence="1 5">Nucleolus</location>
    </subcellularLocation>
</comment>
<dbReference type="GO" id="GO:0005730">
    <property type="term" value="C:nucleolus"/>
    <property type="evidence" value="ECO:0007669"/>
    <property type="project" value="UniProtKB-SubCell"/>
</dbReference>
<feature type="compositionally biased region" description="Acidic residues" evidence="6">
    <location>
        <begin position="574"/>
        <end position="591"/>
    </location>
</feature>
<dbReference type="InterPro" id="IPR024929">
    <property type="entry name" value="GNL2_CP_dom"/>
</dbReference>
<keyword evidence="2 5" id="KW-0547">Nucleotide-binding</keyword>
<name>A0A0D2WS44_CAPO3</name>
<accession>A0A0D2WS44</accession>
<evidence type="ECO:0000256" key="3">
    <source>
        <dbReference type="ARBA" id="ARBA00023134"/>
    </source>
</evidence>
<evidence type="ECO:0000313" key="9">
    <source>
        <dbReference type="Proteomes" id="UP000008743"/>
    </source>
</evidence>
<dbReference type="InterPro" id="IPR012971">
    <property type="entry name" value="NOG2_N_dom"/>
</dbReference>
<evidence type="ECO:0000256" key="2">
    <source>
        <dbReference type="ARBA" id="ARBA00022741"/>
    </source>
</evidence>
<feature type="compositionally biased region" description="Acidic residues" evidence="6">
    <location>
        <begin position="605"/>
        <end position="635"/>
    </location>
</feature>
<keyword evidence="3 5" id="KW-0342">GTP-binding</keyword>
<keyword evidence="4 5" id="KW-0539">Nucleus</keyword>
<dbReference type="InterPro" id="IPR023179">
    <property type="entry name" value="GTP-bd_ortho_bundle_sf"/>
</dbReference>
<dbReference type="Pfam" id="PF01926">
    <property type="entry name" value="MMR_HSR1"/>
    <property type="match status" value="1"/>
</dbReference>
<comment type="similarity">
    <text evidence="5">Belongs to the TRAFAC class YlqF/YawG GTPase family. NOG2 subfamily.</text>
</comment>
<dbReference type="FunFam" id="1.10.1580.10:FF:000001">
    <property type="entry name" value="Nucleolar GTP-binding protein 2"/>
    <property type="match status" value="1"/>
</dbReference>
<dbReference type="InterPro" id="IPR030378">
    <property type="entry name" value="G_CP_dom"/>
</dbReference>
<dbReference type="CDD" id="cd01858">
    <property type="entry name" value="NGP_1"/>
    <property type="match status" value="1"/>
</dbReference>
<evidence type="ECO:0000313" key="8">
    <source>
        <dbReference type="EMBL" id="KJE94183.1"/>
    </source>
</evidence>
<protein>
    <recommendedName>
        <fullName evidence="5">Nucleolar GTP-binding protein 2</fullName>
    </recommendedName>
</protein>
<evidence type="ECO:0000256" key="6">
    <source>
        <dbReference type="SAM" id="MobiDB-lite"/>
    </source>
</evidence>
<feature type="compositionally biased region" description="Basic residues" evidence="6">
    <location>
        <begin position="643"/>
        <end position="654"/>
    </location>
</feature>
<dbReference type="Gene3D" id="1.10.1580.10">
    <property type="match status" value="1"/>
</dbReference>
<dbReference type="eggNOG" id="KOG2423">
    <property type="taxonomic scope" value="Eukaryota"/>
</dbReference>
<dbReference type="EMBL" id="KE346366">
    <property type="protein sequence ID" value="KJE94183.1"/>
    <property type="molecule type" value="Genomic_DNA"/>
</dbReference>
<dbReference type="PROSITE" id="PS51721">
    <property type="entry name" value="G_CP"/>
    <property type="match status" value="1"/>
</dbReference>
<evidence type="ECO:0000256" key="1">
    <source>
        <dbReference type="ARBA" id="ARBA00004604"/>
    </source>
</evidence>
<dbReference type="Proteomes" id="UP000008743">
    <property type="component" value="Unassembled WGS sequence"/>
</dbReference>
<proteinExistence type="inferred from homology"/>
<dbReference type="PhylomeDB" id="A0A0D2WS44"/>
<dbReference type="STRING" id="595528.A0A0D2WS44"/>
<dbReference type="Pfam" id="PF08153">
    <property type="entry name" value="NGP1NT"/>
    <property type="match status" value="1"/>
</dbReference>
<dbReference type="Gene3D" id="3.40.50.300">
    <property type="entry name" value="P-loop containing nucleotide triphosphate hydrolases"/>
    <property type="match status" value="1"/>
</dbReference>
<feature type="compositionally biased region" description="Polar residues" evidence="6">
    <location>
        <begin position="7"/>
        <end position="23"/>
    </location>
</feature>
<dbReference type="FunFam" id="3.40.50.300:FF:000559">
    <property type="entry name" value="Nuclear/nucleolar GTPase 2"/>
    <property type="match status" value="1"/>
</dbReference>
<dbReference type="InterPro" id="IPR050755">
    <property type="entry name" value="TRAFAC_YlqF/YawG_RiboMat"/>
</dbReference>
<feature type="region of interest" description="Disordered" evidence="6">
    <location>
        <begin position="817"/>
        <end position="877"/>
    </location>
</feature>